<proteinExistence type="predicted"/>
<keyword evidence="2" id="KW-1185">Reference proteome</keyword>
<comment type="caution">
    <text evidence="1">The sequence shown here is derived from an EMBL/GenBank/DDBJ whole genome shotgun (WGS) entry which is preliminary data.</text>
</comment>
<accession>A0ACC4AEU1</accession>
<dbReference type="EMBL" id="RCHU02000019">
    <property type="protein sequence ID" value="KAL3564679.1"/>
    <property type="molecule type" value="Genomic_DNA"/>
</dbReference>
<dbReference type="Proteomes" id="UP000309997">
    <property type="component" value="Unassembled WGS sequence"/>
</dbReference>
<name>A0ACC4AEU1_POPAL</name>
<sequence>MGSSSLFLFFSSTLLPYLCISGPITVQTIKQPFTASHFLFIDQYGVFLISSNGNFTASISNSAENSPYYFFITHVKSNAIIWIANRNHPISDSDKLYLTTNGLAINSTDNSSTSVVWSTEGLSPSSQVSAMELRDSGNLVLLDRNNVSLWESFDHPTDTIVTGQSLAVGTSVECYNAENDMSVGDYRLVVTGGDAVLQWNGMSYWKLSREPKGSQDSKVPVSFLSLNDTGLSLLGSDRSTVVIKLTLGPADFRVAKLGFDGKFSVRKFVDQNWVQEFVSPADECQIPLSCNKMGLCSSGRCSCPPNFHGDPLSKSGCTPTDDSLALPSGCSNEKELNSSVFYVNLGSELDYFANGFMAPAKRDINLLACQDLCTRNCSCLGIFYGNSSGSCYLLENPLGSIMEASSSNSKRLGYVKTIVVSSRANKVNESAKLPIVGLVLLPSSGILLIIIVVLGFICWRRNRLYRTAKLKLGRGDSSSSELEIISIPEIVRGRKNSAAQLQSRSIENDSSEGNATSSSSSGWEPRSAYFPLHALEMHEKKRYSELADSRLERRVANEEVEKLVKVALCCLHEDPLLRPTMVNVVSMLEGITPLAEPRQESLNFLRFYGRRFSEASRIEGSSERNEFGLFPQANLTSGTSSSHTSMSYLSAQQLSGPR</sequence>
<organism evidence="1 2">
    <name type="scientific">Populus alba</name>
    <name type="common">White poplar</name>
    <dbReference type="NCBI Taxonomy" id="43335"/>
    <lineage>
        <taxon>Eukaryota</taxon>
        <taxon>Viridiplantae</taxon>
        <taxon>Streptophyta</taxon>
        <taxon>Embryophyta</taxon>
        <taxon>Tracheophyta</taxon>
        <taxon>Spermatophyta</taxon>
        <taxon>Magnoliopsida</taxon>
        <taxon>eudicotyledons</taxon>
        <taxon>Gunneridae</taxon>
        <taxon>Pentapetalae</taxon>
        <taxon>rosids</taxon>
        <taxon>fabids</taxon>
        <taxon>Malpighiales</taxon>
        <taxon>Salicaceae</taxon>
        <taxon>Saliceae</taxon>
        <taxon>Populus</taxon>
    </lineage>
</organism>
<protein>
    <submittedName>
        <fullName evidence="1">Uncharacterized protein</fullName>
    </submittedName>
</protein>
<gene>
    <name evidence="1" type="ORF">D5086_032725</name>
</gene>
<evidence type="ECO:0000313" key="1">
    <source>
        <dbReference type="EMBL" id="KAL3564679.1"/>
    </source>
</evidence>
<reference evidence="1 2" key="1">
    <citation type="journal article" date="2024" name="Plant Biotechnol. J.">
        <title>Genome and CRISPR/Cas9 system of a widespread forest tree (Populus alba) in the world.</title>
        <authorList>
            <person name="Liu Y.J."/>
            <person name="Jiang P.F."/>
            <person name="Han X.M."/>
            <person name="Li X.Y."/>
            <person name="Wang H.M."/>
            <person name="Wang Y.J."/>
            <person name="Wang X.X."/>
            <person name="Zeng Q.Y."/>
        </authorList>
    </citation>
    <scope>NUCLEOTIDE SEQUENCE [LARGE SCALE GENOMIC DNA]</scope>
    <source>
        <strain evidence="2">cv. PAL-ZL1</strain>
    </source>
</reference>
<evidence type="ECO:0000313" key="2">
    <source>
        <dbReference type="Proteomes" id="UP000309997"/>
    </source>
</evidence>